<dbReference type="Pfam" id="PF20148">
    <property type="entry name" value="DUF6531"/>
    <property type="match status" value="1"/>
</dbReference>
<dbReference type="AlphaFoldDB" id="A0A840GCF6"/>
<evidence type="ECO:0000259" key="1">
    <source>
        <dbReference type="Pfam" id="PF20148"/>
    </source>
</evidence>
<dbReference type="EMBL" id="JACIGE010000020">
    <property type="protein sequence ID" value="MBB4249151.1"/>
    <property type="molecule type" value="Genomic_DNA"/>
</dbReference>
<dbReference type="Pfam" id="PF05593">
    <property type="entry name" value="RHS_repeat"/>
    <property type="match status" value="2"/>
</dbReference>
<evidence type="ECO:0000313" key="2">
    <source>
        <dbReference type="EMBL" id="MBB4249151.1"/>
    </source>
</evidence>
<reference evidence="2 3" key="1">
    <citation type="submission" date="2020-08" db="EMBL/GenBank/DDBJ databases">
        <title>Genome sequencing of Purple Non-Sulfur Bacteria from various extreme environments.</title>
        <authorList>
            <person name="Mayer M."/>
        </authorList>
    </citation>
    <scope>NUCLEOTIDE SEQUENCE [LARGE SCALE GENOMIC DNA]</scope>
    <source>
        <strain evidence="2 3">2761</strain>
    </source>
</reference>
<organism evidence="2 3">
    <name type="scientific">Rhodocyclus tenuis</name>
    <name type="common">Rhodospirillum tenue</name>
    <dbReference type="NCBI Taxonomy" id="1066"/>
    <lineage>
        <taxon>Bacteria</taxon>
        <taxon>Pseudomonadati</taxon>
        <taxon>Pseudomonadota</taxon>
        <taxon>Betaproteobacteria</taxon>
        <taxon>Rhodocyclales</taxon>
        <taxon>Rhodocyclaceae</taxon>
        <taxon>Rhodocyclus</taxon>
    </lineage>
</organism>
<dbReference type="InterPro" id="IPR006530">
    <property type="entry name" value="YD"/>
</dbReference>
<dbReference type="PANTHER" id="PTHR32305">
    <property type="match status" value="1"/>
</dbReference>
<gene>
    <name evidence="2" type="ORF">GGD90_003555</name>
</gene>
<dbReference type="InterPro" id="IPR031325">
    <property type="entry name" value="RHS_repeat"/>
</dbReference>
<accession>A0A840GCF6</accession>
<sequence>MKSQSRYADVAPRWSVAQQLKRAVAGGLAFASLAFGGGALAQEVIPDFYRDPGLYPNRAYVNQSANEHIDPFTGALQWHFTDIHLPGNGGFDLKVTRSYNSATINPDNPAASYDSIAGLGWTIHFGRVLKTKDAYVCLNKNALSVVDNPALELPDGSRQLLAFTGSTSPLLLSTQRWRADCAPAGQTGLIVYSPDGVRYDMTQVVNVGSGVSPVYAFYTTKITDRNGNYATVSYANGSSPEITSVTTSDGRSLSFSYADSGTLTRRIASITGSGGQTYSYGYQDVSGVAGLYYLTTVTRPGGTTWNFSYNGNLGGPAGSYLMNRATYPEGGYINYSYGYVYFDTQANPSYRTDVVTAKSLSIGGSWSFAYTPGSLNNYDTTTVTSPVGTTTYKHIGPNYSSSGTVWMVGLLMSKTTGSLQTETYTWTKQKIGSENFLRPGQFVLKVDAGETNAPLMTQRTITRDGATYTTSYSNFDAYGNPQTVSESGPNGGARTTSLSYYINTTKWIVKQAENETFTGSSITRSFDANGNLTAMTRDGVTTTYAYDGEGNVTTATLPRSLVHSFGSYKRGIPQTESQPEAIALSRVVSEAGNVTSEKNGEAKTTTFAYDALNRMTAVGYPVGNAVSIAYAKNSKTASRGSLIESTVIDGFGRPTSITLGGVARTYTYDALGRRTFASNPGASTGTSYTYDILNRVTRETNADGTYRSYTYGAGTIAVTDERSKVTTQAFRAYGNPDQRVLMSITAPDTTANVTIARNTKDLVTSVVQGGLTRKYAYNANYYLTSVTNPETGTTTYGRDVAGNMTSRTVGASGTSSYTYDRQNRLTAVTYPGTTPSVAQTYSKTHKLKSVVSSVASRSYTYDANDNLTGESIVVDGITLTTGYAYNGKDQLSSITYPQSARVVTYSPDVLGRPTAVSGYVTGVTYWPSGQVSQIAYANGTVSNYGQNSRLWPSSFATQKAGTYYNNAAYTYDGVGNLTAIADTADTSFNRSVTYDALNRLSTITGPWGSGTIAYNGTGNITSQVFGTAGLYYTYDAQNRLSSVSGSRAGSYTYDAYGDMLTAPGATYTWDGAPNLLCVNCADTANKVENSYDGLNQRVSVTKGGVKTYEVYGSHGNLLVEYTPSQAGKLVEYLYLGGKRVAQRETTQ</sequence>
<dbReference type="RefSeq" id="WP_221227833.1">
    <property type="nucleotide sequence ID" value="NZ_JACIGE010000020.1"/>
</dbReference>
<dbReference type="Gene3D" id="2.180.10.10">
    <property type="entry name" value="RHS repeat-associated core"/>
    <property type="match status" value="2"/>
</dbReference>
<comment type="caution">
    <text evidence="2">The sequence shown here is derived from an EMBL/GenBank/DDBJ whole genome shotgun (WGS) entry which is preliminary data.</text>
</comment>
<dbReference type="NCBIfam" id="TIGR01643">
    <property type="entry name" value="YD_repeat_2x"/>
    <property type="match status" value="3"/>
</dbReference>
<keyword evidence="3" id="KW-1185">Reference proteome</keyword>
<dbReference type="Proteomes" id="UP000587070">
    <property type="component" value="Unassembled WGS sequence"/>
</dbReference>
<feature type="domain" description="DUF6531" evidence="1">
    <location>
        <begin position="67"/>
        <end position="136"/>
    </location>
</feature>
<dbReference type="InterPro" id="IPR045351">
    <property type="entry name" value="DUF6531"/>
</dbReference>
<evidence type="ECO:0000313" key="3">
    <source>
        <dbReference type="Proteomes" id="UP000587070"/>
    </source>
</evidence>
<name>A0A840GCF6_RHOTE</name>
<proteinExistence type="predicted"/>
<dbReference type="PANTHER" id="PTHR32305:SF15">
    <property type="entry name" value="PROTEIN RHSA-RELATED"/>
    <property type="match status" value="1"/>
</dbReference>
<protein>
    <submittedName>
        <fullName evidence="2">YD repeat-containing protein</fullName>
    </submittedName>
</protein>
<dbReference type="InterPro" id="IPR050708">
    <property type="entry name" value="T6SS_VgrG/RHS"/>
</dbReference>